<evidence type="ECO:0000313" key="3">
    <source>
        <dbReference type="Proteomes" id="UP000028547"/>
    </source>
</evidence>
<dbReference type="EMBL" id="JPMI01000045">
    <property type="protein sequence ID" value="KFA93680.1"/>
    <property type="molecule type" value="Genomic_DNA"/>
</dbReference>
<proteinExistence type="predicted"/>
<name>A0A084SYZ5_9BACT</name>
<protein>
    <submittedName>
        <fullName evidence="2">Uncharacterized protein</fullName>
    </submittedName>
</protein>
<dbReference type="Proteomes" id="UP000028547">
    <property type="component" value="Unassembled WGS sequence"/>
</dbReference>
<dbReference type="RefSeq" id="WP_043391621.1">
    <property type="nucleotide sequence ID" value="NZ_JPMI01000045.1"/>
</dbReference>
<accession>A0A084SYZ5</accession>
<evidence type="ECO:0000313" key="2">
    <source>
        <dbReference type="EMBL" id="KFA93680.1"/>
    </source>
</evidence>
<feature type="chain" id="PRO_5001782159" evidence="1">
    <location>
        <begin position="18"/>
        <end position="360"/>
    </location>
</feature>
<dbReference type="AlphaFoldDB" id="A0A084SYZ5"/>
<comment type="caution">
    <text evidence="2">The sequence shown here is derived from an EMBL/GenBank/DDBJ whole genome shotgun (WGS) entry which is preliminary data.</text>
</comment>
<gene>
    <name evidence="2" type="ORF">Q664_07925</name>
</gene>
<organism evidence="2 3">
    <name type="scientific">Archangium violaceum Cb vi76</name>
    <dbReference type="NCBI Taxonomy" id="1406225"/>
    <lineage>
        <taxon>Bacteria</taxon>
        <taxon>Pseudomonadati</taxon>
        <taxon>Myxococcota</taxon>
        <taxon>Myxococcia</taxon>
        <taxon>Myxococcales</taxon>
        <taxon>Cystobacterineae</taxon>
        <taxon>Archangiaceae</taxon>
        <taxon>Archangium</taxon>
    </lineage>
</organism>
<reference evidence="2 3" key="1">
    <citation type="submission" date="2014-07" db="EMBL/GenBank/DDBJ databases">
        <title>Draft Genome Sequence of Gephyronic Acid Producer, Cystobacter violaceus Strain Cb vi76.</title>
        <authorList>
            <person name="Stevens D.C."/>
            <person name="Young J."/>
            <person name="Carmichael R."/>
            <person name="Tan J."/>
            <person name="Taylor R.E."/>
        </authorList>
    </citation>
    <scope>NUCLEOTIDE SEQUENCE [LARGE SCALE GENOMIC DNA]</scope>
    <source>
        <strain evidence="2 3">Cb vi76</strain>
    </source>
</reference>
<evidence type="ECO:0000256" key="1">
    <source>
        <dbReference type="SAM" id="SignalP"/>
    </source>
</evidence>
<sequence length="360" mass="39057">MTSVTLALLALLSAAPAARPSAEEVLRTQCRTWAADPKNPWALAHGITAEGRAFKARDGRRAADVIVSDFLRREGTDLRFDAFATDGTPVEPHPNLLVKTLLLAGFPASQSFRASGGPVTLGALVEDLKRDFRRDAALSPHGAWTLDALSHALPPGATFTTGAGETVRLDAVMDEALALLEREQAELLAGMKAGLPQVPKRKQGIYAHPCGGLHLFQAVASHARHPAVRKAWGSRLDTQVDVLVYRLGSESRQYDAALTSAPPAYRLPVLVQMVKFHGHFLETLGRYREETGWKPTPEQARAVEQALALLDGAVRRLEASGAFRDMESVKAAQYQLYLDLIGDACHAAHGLSYWRNHRGG</sequence>
<feature type="signal peptide" evidence="1">
    <location>
        <begin position="1"/>
        <end position="17"/>
    </location>
</feature>
<keyword evidence="1" id="KW-0732">Signal</keyword>